<evidence type="ECO:0000313" key="1">
    <source>
        <dbReference type="EMBL" id="KAH7861621.1"/>
    </source>
</evidence>
<protein>
    <submittedName>
        <fullName evidence="1">Uncharacterized protein</fullName>
    </submittedName>
</protein>
<reference evidence="1 2" key="1">
    <citation type="journal article" date="2021" name="Hortic Res">
        <title>High-quality reference genome and annotation aids understanding of berry development for evergreen blueberry (Vaccinium darrowii).</title>
        <authorList>
            <person name="Yu J."/>
            <person name="Hulse-Kemp A.M."/>
            <person name="Babiker E."/>
            <person name="Staton M."/>
        </authorList>
    </citation>
    <scope>NUCLEOTIDE SEQUENCE [LARGE SCALE GENOMIC DNA]</scope>
    <source>
        <strain evidence="2">cv. NJ 8807/NJ 8810</strain>
        <tissue evidence="1">Young leaf</tissue>
    </source>
</reference>
<keyword evidence="2" id="KW-1185">Reference proteome</keyword>
<name>A0ACB7Z7H9_9ERIC</name>
<sequence>MKGGRRMAHSSTSNPTLLTHNLQDVNINHQFISEEGGMEIVPVEVVSLDDNFLVNSPLVSGIGRTLTSQALGDLVRKNRPSIVFLMETKNNKVKLETISRRLGFDNGCYVDPEGLGGGLSPWWNNDIEVEVESSSKNLIHMIVTDKENSSTWAATFVYGCPMKVGRDQVWSELEEIGRFERLLWLCIGDFNEVLSCDDNRGGKQCSQRRLALFHAMLNNCGLVDLEFKGPKFTWRNNRAGNDLIMERIDMAFADSKWRELYDQAMVLVEAAIGSDHNPLILNTKFPLQKVGRLFKLESLWTTEEECRNIISNVWARAEFGSKMMRVCKKLRGCKVRLKEWHRKNFGELSFHIAIIKDQLLEAQKQMEQGVDEDHRAKEDFLMRKLEDLWQKEAMFWHQRSRIKWLKMGDRNSRFFHLTTI</sequence>
<accession>A0ACB7Z7H9</accession>
<gene>
    <name evidence="1" type="ORF">Vadar_028497</name>
</gene>
<evidence type="ECO:0000313" key="2">
    <source>
        <dbReference type="Proteomes" id="UP000828048"/>
    </source>
</evidence>
<proteinExistence type="predicted"/>
<dbReference type="Proteomes" id="UP000828048">
    <property type="component" value="Chromosome 4"/>
</dbReference>
<organism evidence="1 2">
    <name type="scientific">Vaccinium darrowii</name>
    <dbReference type="NCBI Taxonomy" id="229202"/>
    <lineage>
        <taxon>Eukaryota</taxon>
        <taxon>Viridiplantae</taxon>
        <taxon>Streptophyta</taxon>
        <taxon>Embryophyta</taxon>
        <taxon>Tracheophyta</taxon>
        <taxon>Spermatophyta</taxon>
        <taxon>Magnoliopsida</taxon>
        <taxon>eudicotyledons</taxon>
        <taxon>Gunneridae</taxon>
        <taxon>Pentapetalae</taxon>
        <taxon>asterids</taxon>
        <taxon>Ericales</taxon>
        <taxon>Ericaceae</taxon>
        <taxon>Vaccinioideae</taxon>
        <taxon>Vaccinieae</taxon>
        <taxon>Vaccinium</taxon>
    </lineage>
</organism>
<dbReference type="EMBL" id="CM037154">
    <property type="protein sequence ID" value="KAH7861621.1"/>
    <property type="molecule type" value="Genomic_DNA"/>
</dbReference>
<comment type="caution">
    <text evidence="1">The sequence shown here is derived from an EMBL/GenBank/DDBJ whole genome shotgun (WGS) entry which is preliminary data.</text>
</comment>